<dbReference type="InterPro" id="IPR051539">
    <property type="entry name" value="T4SS-coupling_protein"/>
</dbReference>
<accession>A0AAN4UDX6</accession>
<name>A0AAN4UDX6_9ENTE</name>
<keyword evidence="4 7" id="KW-0812">Transmembrane</keyword>
<keyword evidence="12" id="KW-1185">Reference proteome</keyword>
<dbReference type="InterPro" id="IPR001357">
    <property type="entry name" value="BRCT_dom"/>
</dbReference>
<evidence type="ECO:0000256" key="1">
    <source>
        <dbReference type="ARBA" id="ARBA00004651"/>
    </source>
</evidence>
<evidence type="ECO:0000256" key="3">
    <source>
        <dbReference type="ARBA" id="ARBA00022475"/>
    </source>
</evidence>
<dbReference type="Pfam" id="PF02534">
    <property type="entry name" value="T4SS-DNA_transf"/>
    <property type="match status" value="1"/>
</dbReference>
<dbReference type="GO" id="GO:0005886">
    <property type="term" value="C:plasma membrane"/>
    <property type="evidence" value="ECO:0007669"/>
    <property type="project" value="UniProtKB-SubCell"/>
</dbReference>
<evidence type="ECO:0000256" key="4">
    <source>
        <dbReference type="ARBA" id="ARBA00022692"/>
    </source>
</evidence>
<evidence type="ECO:0000256" key="6">
    <source>
        <dbReference type="ARBA" id="ARBA00023136"/>
    </source>
</evidence>
<evidence type="ECO:0000313" key="12">
    <source>
        <dbReference type="Proteomes" id="UP000886607"/>
    </source>
</evidence>
<reference evidence="10" key="2">
    <citation type="journal article" date="2020" name="Int. Dairy J.">
        <title>Lactic acid bacterial diversity in Brie cheese focusing on salt concentration and pH of isolation medium and characterisation of halophilic and alkaliphilic lactic acid bacterial isolates.</title>
        <authorList>
            <person name="Unno R."/>
            <person name="Matsutani M."/>
            <person name="Suzuki T."/>
            <person name="Kodama K."/>
            <person name="Matsushita H."/>
            <person name="Yamasato K."/>
            <person name="Koizumi Y."/>
            <person name="Ishikawa M."/>
        </authorList>
    </citation>
    <scope>NUCLEOTIDE SEQUENCE</scope>
    <source>
        <strain evidence="10">7C1</strain>
        <strain evidence="9">8C4</strain>
    </source>
</reference>
<keyword evidence="6 7" id="KW-0472">Membrane</keyword>
<proteinExistence type="inferred from homology"/>
<dbReference type="RefSeq" id="WP_124007300.1">
    <property type="nucleotide sequence ID" value="NZ_BKBO01000065.1"/>
</dbReference>
<comment type="subcellular location">
    <subcellularLocation>
        <location evidence="1">Cell membrane</location>
        <topology evidence="1">Multi-pass membrane protein</topology>
    </subcellularLocation>
</comment>
<keyword evidence="3" id="KW-1003">Cell membrane</keyword>
<evidence type="ECO:0000313" key="11">
    <source>
        <dbReference type="Proteomes" id="UP000886597"/>
    </source>
</evidence>
<feature type="transmembrane region" description="Helical" evidence="7">
    <location>
        <begin position="57"/>
        <end position="78"/>
    </location>
</feature>
<evidence type="ECO:0000313" key="10">
    <source>
        <dbReference type="EMBL" id="GEQ55588.1"/>
    </source>
</evidence>
<dbReference type="GeneID" id="39471499"/>
<dbReference type="PROSITE" id="PS50172">
    <property type="entry name" value="BRCT"/>
    <property type="match status" value="1"/>
</dbReference>
<evidence type="ECO:0000256" key="2">
    <source>
        <dbReference type="ARBA" id="ARBA00008806"/>
    </source>
</evidence>
<dbReference type="KEGG" id="tkr:C7K43_13170"/>
<dbReference type="EMBL" id="BKBO01000065">
    <property type="protein sequence ID" value="GEQ50580.1"/>
    <property type="molecule type" value="Genomic_DNA"/>
</dbReference>
<feature type="domain" description="BRCT" evidence="8">
    <location>
        <begin position="259"/>
        <end position="364"/>
    </location>
</feature>
<dbReference type="EMBL" id="BKBQ01000065">
    <property type="protein sequence ID" value="GEQ55588.1"/>
    <property type="molecule type" value="Genomic_DNA"/>
</dbReference>
<evidence type="ECO:0000313" key="9">
    <source>
        <dbReference type="EMBL" id="GEQ50580.1"/>
    </source>
</evidence>
<dbReference type="Proteomes" id="UP000886607">
    <property type="component" value="Unassembled WGS sequence"/>
</dbReference>
<gene>
    <name evidence="9" type="ORF">TK11N_24320</name>
    <name evidence="10" type="ORF">TK2N_24320</name>
</gene>
<evidence type="ECO:0000256" key="5">
    <source>
        <dbReference type="ARBA" id="ARBA00022989"/>
    </source>
</evidence>
<sequence length="388" mass="43326">MITLIGFFLALIGIVFLRKKVVVDNEDEPRTFSIRAVIFPVHWFIRDTLFRASKSNGATFVAWFLFGWMLLFFAVPFLLFDEQLGIEVAIYIAIGWAIWCFPQKAILSDGELGKAHFFGLSSLKSGHLLNKNGIVLGKKENRLIAKKSDAEGNVAIFGGAGTGKTAGNLIPTLLTYQGNAFVVDIKPELLVKTGHLHANKKVLSFIEPTLAYDPLANLETYTDVIDLAKTVIPISPEMKEPYFKESAQNILASACWEFKEEKSFSEIAEFLTANPADKIINQLASSEKSETKILINAVAGIKSEQLASLMNELRNTLVIFATDPVLKTLTSHKEKSIRPQDIEENWVYVVLPESKLQVYKPFLSLIVSQFTRYLTQRPEKSDGSVAKF</sequence>
<evidence type="ECO:0000259" key="8">
    <source>
        <dbReference type="PROSITE" id="PS50172"/>
    </source>
</evidence>
<comment type="similarity">
    <text evidence="2">Belongs to the VirD4/TraG family.</text>
</comment>
<feature type="transmembrane region" description="Helical" evidence="7">
    <location>
        <begin position="84"/>
        <end position="101"/>
    </location>
</feature>
<protein>
    <recommendedName>
        <fullName evidence="8">BRCT domain-containing protein</fullName>
    </recommendedName>
</protein>
<dbReference type="SUPFAM" id="SSF52540">
    <property type="entry name" value="P-loop containing nucleoside triphosphate hydrolases"/>
    <property type="match status" value="1"/>
</dbReference>
<dbReference type="Gene3D" id="1.10.8.80">
    <property type="entry name" value="Magnesium chelatase subunit I, C-Terminal domain"/>
    <property type="match status" value="1"/>
</dbReference>
<dbReference type="InterPro" id="IPR003688">
    <property type="entry name" value="TraG/VirD4"/>
</dbReference>
<dbReference type="InterPro" id="IPR027417">
    <property type="entry name" value="P-loop_NTPase"/>
</dbReference>
<dbReference type="Proteomes" id="UP000886597">
    <property type="component" value="Unassembled WGS sequence"/>
</dbReference>
<organism evidence="10 11">
    <name type="scientific">Tetragenococcus koreensis</name>
    <dbReference type="NCBI Taxonomy" id="290335"/>
    <lineage>
        <taxon>Bacteria</taxon>
        <taxon>Bacillati</taxon>
        <taxon>Bacillota</taxon>
        <taxon>Bacilli</taxon>
        <taxon>Lactobacillales</taxon>
        <taxon>Enterococcaceae</taxon>
        <taxon>Tetragenococcus</taxon>
    </lineage>
</organism>
<evidence type="ECO:0000256" key="7">
    <source>
        <dbReference type="SAM" id="Phobius"/>
    </source>
</evidence>
<keyword evidence="5 7" id="KW-1133">Transmembrane helix</keyword>
<dbReference type="AlphaFoldDB" id="A0AAN4UDX6"/>
<dbReference type="PANTHER" id="PTHR37937:SF1">
    <property type="entry name" value="CONJUGATIVE TRANSFER: DNA TRANSPORT"/>
    <property type="match status" value="1"/>
</dbReference>
<reference evidence="10" key="1">
    <citation type="submission" date="2019-08" db="EMBL/GenBank/DDBJ databases">
        <authorList>
            <person name="Ishikawa M."/>
            <person name="Suzuki T."/>
            <person name="Matsutani M."/>
        </authorList>
    </citation>
    <scope>NUCLEOTIDE SEQUENCE</scope>
    <source>
        <strain evidence="10">7C1</strain>
        <strain evidence="9">8C4</strain>
    </source>
</reference>
<dbReference type="PANTHER" id="PTHR37937">
    <property type="entry name" value="CONJUGATIVE TRANSFER: DNA TRANSPORT"/>
    <property type="match status" value="1"/>
</dbReference>
<comment type="caution">
    <text evidence="10">The sequence shown here is derived from an EMBL/GenBank/DDBJ whole genome shotgun (WGS) entry which is preliminary data.</text>
</comment>